<feature type="domain" description="Reverse transcriptase" evidence="2">
    <location>
        <begin position="420"/>
        <end position="675"/>
    </location>
</feature>
<protein>
    <recommendedName>
        <fullName evidence="2">Reverse transcriptase domain-containing protein</fullName>
    </recommendedName>
</protein>
<organism evidence="3">
    <name type="scientific">Shewanella frigidimarina</name>
    <dbReference type="NCBI Taxonomy" id="56812"/>
    <lineage>
        <taxon>Bacteria</taxon>
        <taxon>Pseudomonadati</taxon>
        <taxon>Pseudomonadota</taxon>
        <taxon>Gammaproteobacteria</taxon>
        <taxon>Alteromonadales</taxon>
        <taxon>Shewanellaceae</taxon>
        <taxon>Shewanella</taxon>
    </lineage>
</organism>
<dbReference type="EMBL" id="LRDC01000016">
    <property type="protein sequence ID" value="KVX02247.1"/>
    <property type="molecule type" value="Genomic_DNA"/>
</dbReference>
<dbReference type="RefSeq" id="WP_059745594.1">
    <property type="nucleotide sequence ID" value="NZ_LRDC01000016.1"/>
</dbReference>
<reference evidence="3 4" key="1">
    <citation type="submission" date="2016-01" db="EMBL/GenBank/DDBJ databases">
        <title>Draft genome of the antarctic isolate Shewanella frigidimarina Ag06-30.</title>
        <authorList>
            <person name="Parmeciano Di Noto G."/>
            <person name="Vazquez S."/>
            <person name="Mac Cormack W."/>
            <person name="Iriarte A."/>
            <person name="Quiroga C."/>
        </authorList>
    </citation>
    <scope>NUCLEOTIDE SEQUENCE [LARGE SCALE GENOMIC DNA]</scope>
    <source>
        <strain evidence="3 4">Ag06-30</strain>
    </source>
</reference>
<dbReference type="PROSITE" id="PS50878">
    <property type="entry name" value="RT_POL"/>
    <property type="match status" value="1"/>
</dbReference>
<dbReference type="SUPFAM" id="SSF56747">
    <property type="entry name" value="Prim-pol domain"/>
    <property type="match status" value="1"/>
</dbReference>
<dbReference type="CDD" id="cd00525">
    <property type="entry name" value="AE_Prim_S_like"/>
    <property type="match status" value="1"/>
</dbReference>
<evidence type="ECO:0000256" key="1">
    <source>
        <dbReference type="ARBA" id="ARBA00034120"/>
    </source>
</evidence>
<name>A0A106C0Z5_SHEFR</name>
<comment type="caution">
    <text evidence="3">The sequence shown here is derived from an EMBL/GenBank/DDBJ whole genome shotgun (WGS) entry which is preliminary data.</text>
</comment>
<dbReference type="InterPro" id="IPR054347">
    <property type="entry name" value="TOTE_primase"/>
</dbReference>
<dbReference type="SUPFAM" id="SSF56672">
    <property type="entry name" value="DNA/RNA polymerases"/>
    <property type="match status" value="1"/>
</dbReference>
<dbReference type="PANTHER" id="PTHR34047">
    <property type="entry name" value="NUCLEAR INTRON MATURASE 1, MITOCHONDRIAL-RELATED"/>
    <property type="match status" value="1"/>
</dbReference>
<dbReference type="InterPro" id="IPR000477">
    <property type="entry name" value="RT_dom"/>
</dbReference>
<dbReference type="InterPro" id="IPR051083">
    <property type="entry name" value="GrpII_Intron_Splice-Mob/Def"/>
</dbReference>
<accession>A0A106C0Z5</accession>
<comment type="similarity">
    <text evidence="1">Belongs to the bacterial reverse transcriptase family.</text>
</comment>
<dbReference type="InterPro" id="IPR043502">
    <property type="entry name" value="DNA/RNA_pol_sf"/>
</dbReference>
<dbReference type="CDD" id="cd01646">
    <property type="entry name" value="RT_Bac_retron_I"/>
    <property type="match status" value="1"/>
</dbReference>
<evidence type="ECO:0000313" key="4">
    <source>
        <dbReference type="Proteomes" id="UP000055702"/>
    </source>
</evidence>
<sequence>MKNITSLENLANKLHELFVMNQKLYAVQLDDGSYKTTYSPIYPAVIAKMLDNKGSLLTYQESEGYVRWVCLDFDVKKEYLSEVNIHLDTLVTVVEQASDILKSMNIDFLLEHSGNRGIHIWVVFKTEVIKSVAYNFVSYVYNKIGKLPKVIGIDLFPKVGVHNKKSKGIGLGVKIPLSLHKKSNCYSYFLENITLTKVTKLDSNFIKSQTDIVDNYNLVDFDLVNATIDFSSENEVALDIIDIKTKKAIVGNNSSLDSILGHLAKCNNLQTIINNYRNGISNNDRLIIVGLLTRLKKQSDPNFSKSILIEFFSRLPGYDELETLKRLSSLNNLYPLSCSTLKKKFKSNCDGCSYNCVLTPLSLIPDIEIVEVDKWFHISESIFMDIKSAQINYINTNDEVPIFHYEGIINDFSFIDFSFKLEQLITGDLKPQIEYYSFTRKESPNKTRELVSLSPADKLLSTASIGMIHNIWYDTFSNNSYGYRLNHNCNNGWIFEGWFSLWKTFINNIKEVINDEGNAYDDYQLIKIDLKNFYGSIDHQRLKIKILDQPIEFIKNKIESLSQEEKSKYENIISYMFSLIKLYHPNTGLPQGPAFSRYLSEIYLLGLDELICDNIKTGHEFYFRYVDDIFIFVQNENREHEIYSKLIEWISLNSLELNYNKSLRMSVKEFKDNNIMDDYSDDNKYNIDQTTKHFAITTNKENNRALEQAKLLLAQSELGLKDDFRFVFTKFKEGFELDVDKSNVESQIITSEYGRGSMYSIFFDTYFFKKSLVTYINEDEYNLMTTLAKECYLNSLLKYSQVNKEEDLITHIKNLINQNRSIKLTSIERLSIFQLALNFNLELDFDFVNKIEFSSLISVLASPVSLPMPEWLLTEDFFSLIFPSSLDSEEFIENVSKLIYKNEFTIFSLAKVANYFWIRASENNYKLFNLQGYNVNAGEVYNFLSLFSLVVLNIDNIKDALCELWRRLFIYIDSNNCKITQFNWFEIIPSNEISQINPVNITTCITLDQEGGLLESCNDTHNLLDKFREIILTIERSDNPEIQNVDAKLIEKLKKNDEFIKWIYDNDAKLYPTKEICLSNIALNNTVVMNKGHHYLVKSLDKKLSSFNYLLELNHFSEQSIVTFLKNSDYKKVGNIFSGVDFNNTIEDILKLHESGVNFQAEYNTLGFPNYFMPDSHINNEYKPCIPYYADGGYIFPSCNSKYPNDIESFSTLILGLLYDQEIELFSNKRTSFLFVVNHINEQKLFPKLCNTNSKKLDFLKYYINNCNSALHYFSYHSFENAWALSLWQLVFGTDNIDSSNLLVFFETYLYHHNNSKRTSPPELYHLILNAQGIPGNNLNLDEFFNFITRSITLSCIPDAIANLKLDIINTINDKLEKEIGSTNSVSAIQLKEESITITNESSFEGAGNYKLTISGVAFYNSEGSDKCYILDYGKKPYFQELIKENLKLLSNERITFTINLPNLCLILLIPREIQKIFESINTRYKWLNEASGDSKDMKLLYNYETNINEINDTICGVASIVQNHYLDKYDFEQAKDRVTNWLLLFNKVSLKGSKLQAYMDANKYSLKYLYETILAVLSKHVYISPEDVTSFGDLLIDAMNNNKSEIFTLKNIHKDKNGLLHLISETGAANLRILKVDNCFEKIINLSPDIEEIVILCDVGISGTEFKKALDFYLKNFREGKEISDEERVSIIDRESYFSFDQKDSVLWSSFKSNFCSVNKIVIVAALITEKFKIRVNEVIRSLFTEVNGSDITVEFRVVKVESKFNFRDFTDFIHAQRVALFKELLNDIDLLKLIFKDDWNMYSKSIKITSSKDCILDSNMVLRLQSTPKGRFRLFTMEPKIGDKSLLDRRPEHNELM</sequence>
<dbReference type="PANTHER" id="PTHR34047:SF8">
    <property type="entry name" value="PROTEIN YKFC"/>
    <property type="match status" value="1"/>
</dbReference>
<dbReference type="Pfam" id="PF00078">
    <property type="entry name" value="RVT_1"/>
    <property type="match status" value="1"/>
</dbReference>
<gene>
    <name evidence="3" type="ORF">AWJ07_15660</name>
</gene>
<evidence type="ECO:0000313" key="3">
    <source>
        <dbReference type="EMBL" id="KVX02247.1"/>
    </source>
</evidence>
<proteinExistence type="inferred from homology"/>
<evidence type="ECO:0000259" key="2">
    <source>
        <dbReference type="PROSITE" id="PS50878"/>
    </source>
</evidence>
<dbReference type="Pfam" id="PF22548">
    <property type="entry name" value="AEP-TOTE"/>
    <property type="match status" value="1"/>
</dbReference>
<dbReference type="Proteomes" id="UP000055702">
    <property type="component" value="Unassembled WGS sequence"/>
</dbReference>